<sequence length="93" mass="11165">MKALRRLDVRDKKTLNHPKVDPEKRSVLHKKHDELNRKVNERGIAHDMPKTHGDSVKEQHRYETQDWGEQGEQMCRTTVYRPFKGLYFRSHIT</sequence>
<organism evidence="2 3">
    <name type="scientific">Holospora curviuscula</name>
    <dbReference type="NCBI Taxonomy" id="1082868"/>
    <lineage>
        <taxon>Bacteria</taxon>
        <taxon>Pseudomonadati</taxon>
        <taxon>Pseudomonadota</taxon>
        <taxon>Alphaproteobacteria</taxon>
        <taxon>Holosporales</taxon>
        <taxon>Holosporaceae</taxon>
        <taxon>Holospora</taxon>
    </lineage>
</organism>
<accession>A0A2S5RA18</accession>
<name>A0A2S5RA18_9PROT</name>
<evidence type="ECO:0000313" key="2">
    <source>
        <dbReference type="EMBL" id="PPE04174.1"/>
    </source>
</evidence>
<evidence type="ECO:0000256" key="1">
    <source>
        <dbReference type="SAM" id="MobiDB-lite"/>
    </source>
</evidence>
<protein>
    <submittedName>
        <fullName evidence="2">Uncharacterized protein</fullName>
    </submittedName>
</protein>
<dbReference type="AlphaFoldDB" id="A0A2S5RA18"/>
<proteinExistence type="predicted"/>
<evidence type="ECO:0000313" key="3">
    <source>
        <dbReference type="Proteomes" id="UP000239425"/>
    </source>
</evidence>
<dbReference type="Proteomes" id="UP000239425">
    <property type="component" value="Unassembled WGS sequence"/>
</dbReference>
<dbReference type="EMBL" id="PHHC01000078">
    <property type="protein sequence ID" value="PPE04174.1"/>
    <property type="molecule type" value="Genomic_DNA"/>
</dbReference>
<feature type="region of interest" description="Disordered" evidence="1">
    <location>
        <begin position="1"/>
        <end position="22"/>
    </location>
</feature>
<comment type="caution">
    <text evidence="2">The sequence shown here is derived from an EMBL/GenBank/DDBJ whole genome shotgun (WGS) entry which is preliminary data.</text>
</comment>
<keyword evidence="3" id="KW-1185">Reference proteome</keyword>
<reference evidence="2 3" key="1">
    <citation type="submission" date="2017-11" db="EMBL/GenBank/DDBJ databases">
        <title>Comparative genomic analysis of Holospora spp., intranuclear symbionts of paramecia.</title>
        <authorList>
            <person name="Garushyants S.K."/>
            <person name="Beliavskaya A."/>
            <person name="Malko D.B."/>
            <person name="Logacheva M.D."/>
            <person name="Rautian M.S."/>
            <person name="Gelfand M.S."/>
        </authorList>
    </citation>
    <scope>NUCLEOTIDE SEQUENCE [LARGE SCALE GENOMIC DNA]</scope>
    <source>
        <strain evidence="3">02AZ16</strain>
    </source>
</reference>
<gene>
    <name evidence="2" type="ORF">HCUR_00365</name>
</gene>
<feature type="region of interest" description="Disordered" evidence="1">
    <location>
        <begin position="34"/>
        <end position="58"/>
    </location>
</feature>